<comment type="subcellular location">
    <subcellularLocation>
        <location evidence="1">Cytoplasm</location>
        <location evidence="1">Cytoskeleton</location>
    </subcellularLocation>
</comment>
<dbReference type="GO" id="GO:0005200">
    <property type="term" value="F:structural constituent of cytoskeleton"/>
    <property type="evidence" value="ECO:0007669"/>
    <property type="project" value="InterPro"/>
</dbReference>
<dbReference type="InterPro" id="IPR036476">
    <property type="entry name" value="Talin_cent_sf"/>
</dbReference>
<dbReference type="GO" id="GO:0005737">
    <property type="term" value="C:cytoplasm"/>
    <property type="evidence" value="ECO:0007669"/>
    <property type="project" value="TreeGrafter"/>
</dbReference>
<evidence type="ECO:0000259" key="5">
    <source>
        <dbReference type="PROSITE" id="PS50057"/>
    </source>
</evidence>
<dbReference type="PANTHER" id="PTHR19981">
    <property type="entry name" value="TALIN"/>
    <property type="match status" value="1"/>
</dbReference>
<dbReference type="Pfam" id="PF21896">
    <property type="entry name" value="Talin_IBS2B"/>
    <property type="match status" value="2"/>
</dbReference>
<dbReference type="WBParaSite" id="Pan_g11041.t1">
    <property type="protein sequence ID" value="Pan_g11041.t1"/>
    <property type="gene ID" value="Pan_g11041"/>
</dbReference>
<dbReference type="GO" id="GO:0005886">
    <property type="term" value="C:plasma membrane"/>
    <property type="evidence" value="ECO:0007669"/>
    <property type="project" value="TreeGrafter"/>
</dbReference>
<accession>A0A7E4UP02</accession>
<dbReference type="SUPFAM" id="SSF109885">
    <property type="entry name" value="I/LWEQ domain"/>
    <property type="match status" value="4"/>
</dbReference>
<dbReference type="InterPro" id="IPR002404">
    <property type="entry name" value="IRS_PTB"/>
</dbReference>
<dbReference type="SMART" id="SM00295">
    <property type="entry name" value="B41"/>
    <property type="match status" value="1"/>
</dbReference>
<dbReference type="Proteomes" id="UP000492821">
    <property type="component" value="Unassembled WGS sequence"/>
</dbReference>
<dbReference type="InterPro" id="IPR019748">
    <property type="entry name" value="FERM_central"/>
</dbReference>
<evidence type="ECO:0000313" key="7">
    <source>
        <dbReference type="Proteomes" id="UP000492821"/>
    </source>
</evidence>
<dbReference type="Gene3D" id="1.20.1410.10">
    <property type="entry name" value="I/LWEQ domain"/>
    <property type="match status" value="1"/>
</dbReference>
<dbReference type="Pfam" id="PF21692">
    <property type="entry name" value="Talin_R4"/>
    <property type="match status" value="2"/>
</dbReference>
<dbReference type="PANTHER" id="PTHR19981:SF1">
    <property type="entry name" value="RHEA, ISOFORM B"/>
    <property type="match status" value="1"/>
</dbReference>
<dbReference type="GO" id="GO:0030036">
    <property type="term" value="P:actin cytoskeleton organization"/>
    <property type="evidence" value="ECO:0007669"/>
    <property type="project" value="TreeGrafter"/>
</dbReference>
<evidence type="ECO:0000256" key="1">
    <source>
        <dbReference type="ARBA" id="ARBA00004245"/>
    </source>
</evidence>
<dbReference type="InterPro" id="IPR054082">
    <property type="entry name" value="Talin_IBS2B"/>
</dbReference>
<dbReference type="InterPro" id="IPR049108">
    <property type="entry name" value="Talin_R4"/>
</dbReference>
<dbReference type="CDD" id="cd17089">
    <property type="entry name" value="FERM_F0_TLN"/>
    <property type="match status" value="1"/>
</dbReference>
<dbReference type="InterPro" id="IPR035964">
    <property type="entry name" value="I/LWEQ_dom_sf"/>
</dbReference>
<evidence type="ECO:0000256" key="4">
    <source>
        <dbReference type="SAM" id="Coils"/>
    </source>
</evidence>
<reference evidence="7" key="1">
    <citation type="journal article" date="2013" name="Genetics">
        <title>The draft genome and transcriptome of Panagrellus redivivus are shaped by the harsh demands of a free-living lifestyle.</title>
        <authorList>
            <person name="Srinivasan J."/>
            <person name="Dillman A.R."/>
            <person name="Macchietto M.G."/>
            <person name="Heikkinen L."/>
            <person name="Lakso M."/>
            <person name="Fracchia K.M."/>
            <person name="Antoshechkin I."/>
            <person name="Mortazavi A."/>
            <person name="Wong G."/>
            <person name="Sternberg P.W."/>
        </authorList>
    </citation>
    <scope>NUCLEOTIDE SEQUENCE [LARGE SCALE GENOMIC DNA]</scope>
    <source>
        <strain evidence="7">MT8872</strain>
    </source>
</reference>
<dbReference type="Pfam" id="PF16511">
    <property type="entry name" value="FERM_f0"/>
    <property type="match status" value="1"/>
</dbReference>
<name>A0A7E4UP02_PANRE</name>
<feature type="domain" description="I/LWEQ" evidence="6">
    <location>
        <begin position="2314"/>
        <end position="2554"/>
    </location>
</feature>
<dbReference type="InterPro" id="IPR015224">
    <property type="entry name" value="Talin_cent"/>
</dbReference>
<dbReference type="InterPro" id="IPR000299">
    <property type="entry name" value="FERM_domain"/>
</dbReference>
<keyword evidence="4" id="KW-0175">Coiled coil</keyword>
<dbReference type="Pfam" id="PF09141">
    <property type="entry name" value="Talin_middle"/>
    <property type="match status" value="1"/>
</dbReference>
<dbReference type="InterPro" id="IPR019747">
    <property type="entry name" value="FERM_CS"/>
</dbReference>
<dbReference type="Gene3D" id="1.20.120.230">
    <property type="entry name" value="Alpha-catenin/vinculin-like"/>
    <property type="match status" value="4"/>
</dbReference>
<feature type="coiled-coil region" evidence="4">
    <location>
        <begin position="1057"/>
        <end position="1103"/>
    </location>
</feature>
<dbReference type="Gene3D" id="1.20.80.10">
    <property type="match status" value="1"/>
</dbReference>
<dbReference type="GO" id="GO:0005856">
    <property type="term" value="C:cytoskeleton"/>
    <property type="evidence" value="ECO:0007669"/>
    <property type="project" value="UniProtKB-SubCell"/>
</dbReference>
<protein>
    <submittedName>
        <fullName evidence="8">FERM domain-containing protein</fullName>
    </submittedName>
</protein>
<dbReference type="Pfam" id="PF21865">
    <property type="entry name" value="TLN1-like_RS"/>
    <property type="match status" value="2"/>
</dbReference>
<dbReference type="FunFam" id="1.20.80.10:FF:000007">
    <property type="entry name" value="Talin 2"/>
    <property type="match status" value="1"/>
</dbReference>
<dbReference type="CDD" id="cd10569">
    <property type="entry name" value="FERM_C_Talin"/>
    <property type="match status" value="1"/>
</dbReference>
<dbReference type="InterPro" id="IPR015009">
    <property type="entry name" value="Vinculin-bd_dom"/>
</dbReference>
<dbReference type="InterPro" id="IPR002558">
    <property type="entry name" value="ILWEQ_dom"/>
</dbReference>
<evidence type="ECO:0000256" key="3">
    <source>
        <dbReference type="ARBA" id="ARBA00023212"/>
    </source>
</evidence>
<dbReference type="Pfam" id="PF02174">
    <property type="entry name" value="IRS"/>
    <property type="match status" value="1"/>
</dbReference>
<dbReference type="PROSITE" id="PS50945">
    <property type="entry name" value="I_LWEQ"/>
    <property type="match status" value="1"/>
</dbReference>
<proteinExistence type="predicted"/>
<dbReference type="InterPro" id="IPR014352">
    <property type="entry name" value="FERM/acyl-CoA-bd_prot_sf"/>
</dbReference>
<dbReference type="GO" id="GO:0005178">
    <property type="term" value="F:integrin binding"/>
    <property type="evidence" value="ECO:0007669"/>
    <property type="project" value="TreeGrafter"/>
</dbReference>
<dbReference type="Gene3D" id="3.10.20.90">
    <property type="entry name" value="Phosphatidylinositol 3-kinase Catalytic Subunit, Chain A, domain 1"/>
    <property type="match status" value="2"/>
</dbReference>
<dbReference type="InterPro" id="IPR036723">
    <property type="entry name" value="Alpha-catenin/vinculin-like_sf"/>
</dbReference>
<dbReference type="InterPro" id="IPR054060">
    <property type="entry name" value="TLN1-like_RS"/>
</dbReference>
<dbReference type="PROSITE" id="PS50057">
    <property type="entry name" value="FERM_3"/>
    <property type="match status" value="1"/>
</dbReference>
<dbReference type="InterPro" id="IPR035963">
    <property type="entry name" value="FERM_2"/>
</dbReference>
<dbReference type="CDD" id="cd17090">
    <property type="entry name" value="FERM_F1_TLN"/>
    <property type="match status" value="1"/>
</dbReference>
<dbReference type="GO" id="GO:0051015">
    <property type="term" value="F:actin filament binding"/>
    <property type="evidence" value="ECO:0007669"/>
    <property type="project" value="InterPro"/>
</dbReference>
<keyword evidence="2" id="KW-0963">Cytoplasm</keyword>
<dbReference type="GO" id="GO:0005925">
    <property type="term" value="C:focal adhesion"/>
    <property type="evidence" value="ECO:0007669"/>
    <property type="project" value="InterPro"/>
</dbReference>
<dbReference type="GO" id="GO:0001726">
    <property type="term" value="C:ruffle"/>
    <property type="evidence" value="ECO:0007669"/>
    <property type="project" value="InterPro"/>
</dbReference>
<dbReference type="SUPFAM" id="SSF50729">
    <property type="entry name" value="PH domain-like"/>
    <property type="match status" value="1"/>
</dbReference>
<feature type="domain" description="FERM" evidence="5">
    <location>
        <begin position="90"/>
        <end position="422"/>
    </location>
</feature>
<dbReference type="Pfam" id="PF01608">
    <property type="entry name" value="I_LWEQ"/>
    <property type="match status" value="1"/>
</dbReference>
<dbReference type="InterPro" id="IPR011993">
    <property type="entry name" value="PH-like_dom_sf"/>
</dbReference>
<dbReference type="SUPFAM" id="SSF109880">
    <property type="entry name" value="A middle domain of Talin 1"/>
    <property type="match status" value="1"/>
</dbReference>
<keyword evidence="7" id="KW-1185">Reference proteome</keyword>
<dbReference type="InterPro" id="IPR032425">
    <property type="entry name" value="FERM_f0"/>
</dbReference>
<evidence type="ECO:0000259" key="6">
    <source>
        <dbReference type="PROSITE" id="PS50945"/>
    </source>
</evidence>
<dbReference type="PROSITE" id="PS00660">
    <property type="entry name" value="FERM_1"/>
    <property type="match status" value="1"/>
</dbReference>
<dbReference type="Pfam" id="PF08913">
    <property type="entry name" value="VBS"/>
    <property type="match status" value="1"/>
</dbReference>
<sequence length="2560" mass="278630">MGVLTLTIICREAGMSKAMQFDPQMVVYDACRVIAEKIERNLAGGDINNYGLLKVVDDSSTAAVWMEKGRTLEYYLVRNGDTLEFKNKLRQLKVRTLDGGSVKTISVDESEPVAQLMVTVCSRMGIANYDEYSLVRGGSILSAGRTFKQSTASLDERSPSESRSGFMGTIGRKKEKKIQQLKAKLHTDEELQWVDPAKTLLEQNIGEEEELVLRRKFFFSDTNVDTRDPVQLNLLYIQCRDGIIKGLHPVARDKAIELAALQCFIEYGPFQEGMSKGLNLKEFLPKEYAKAKEHEKNIMQAYKESIFDEAAAAKKKYVQICQELPTYGVTFFIVKEKVPGKNRLIPRLLGVNKESVMRVDEKSKQVLKDWPLEQVRRWAASHKTFTLDFGDYQERYYSVQTADGDKIAALIGGYIDIILKKKKMVDHLGIEGDEGSTMLEENVAPAKATLIAHGEINKDRSYAQDGHVAIPGVLRSAAGTPGSQYQGAQYGAVSGMIVMQDAPRAESLRYTGPTERSQRALVGTIEATIRAVEEAEEEIVRQPDIPLPRFDDLQSRKWREQRVEVEKESVNDRLAAMSAATAEVVQLTAYPDDVDSPRVGTAIATIGSNLPEMGRGVRDLAALMPDRQRADDLIIATRKLCGAFGNFLDRVHPEHEEKRPAVLSAASRVGEVSHEVINTMETPTRPDKDFHDELIHRAKNVATSTAELVLHAKTISADCGSPQLKEQVVNSATQTAFATSQLVACARIVAPTIENDNCREQLTTAAKQVSRTVEDLLIDANNSTAQSISGRGSELYENLHSAARKVTSALDGLLDHVTTSPKIKKTTTTEDYNYEEVLRSSNRVITQQAASPNDLLRQSESAIRHSRLIVEDLNLQAEDASPNNRDRLHKAAQAVASATSNMIDATKECQSRSEEVTSRQALTTAAEQLAHVTQATRDVQTQSTVQYLERAAKNTAAATTQTIAAANAAQPYITTKQTTETLILECRETAERVPPVISSIKSSQNASTQSEKFRAQSSLIHETSELLKPAARLVEVARRTVPQVTETNIASRLHTTSQDLSTQLAELRVALNNAKQQNFDSQLDHTEDLIKELDSDLKDIEVESGQGVLQALPGENSNNSAGKLHEASRHVSSSLAQLISAATVKDNRAVGQSVSDASYALRSFTKAVHGVAATLDIPVHDFIVNARSVVHDSGRVFDRVRENAQPQVLDDAARQVNVSIRKTLTCIPEHAHIEHAIQEIRHIDASPVATHAPPVDLRQSASKLIEATADLVTNVHAPQQAGSVKVFVHSYREFHTSVMQCIQAETDDRQRHSIREQLDGARDESVNVLVRLQNAATDTANATHIQALNQSSRALTNVVNVIVDRVSQETPWARECDNALRQIQSMRSVFDQATIPLNRNGFYDSLESVTARSRQLGEGMTGMAKYSRAEDTRSFCESVRTVGSAVSGLAEDAAHSAYLVGVLQPDSQQGRRAIIEVEQVTRSLRTIKHAAARLRDGRYSHSEFLDDANDIARNTSNVVQLCREASENIRDASQSSVKQRFITGGHNLASTTSSLINAVKTLDRNFTEANKIETASRAEELIIASSNLETFIDNPQFSPVAARISPAGVARQQPILEAGRQMLDAASQMILTSKDLPVSPRDTNTWQRLAENSSEVSSAIKSVVQAIKDHAPGQVELDGGIARLNQMIKQLDDASLAAVQGQLPRSNVSERRVHEQILHSSQSLIDQVQPLANAAIHHAEEIGHTTREHMQIIEPLIQSTIQAASLSDSRSQELLFEQGKTVVEAEIDMLTIVKESGGNPRAKELHEYVEEKAFQLREALTDLQRNVSVLESDSGGIHGMVETISRSIALTDQTVSAAGSDSFADAQTRMTNALEQIHQIATEMPTTAPEYLGQLSLQLSEAYKNVAIDSQIATALLTSPVIAQRLRIAVQKLGTANIELVKVAGQRRANPNDQQIHRHLSESSRRVIDAVREVLAALHEGSRGTQACINAANTVSGIIGDLDTTIMFATCGSLNPPAGPDSFGKHREIIAATAKALIEDTKGLVAGAASNQEQLAVAAQNAVRSIVHLSDAVKGGAVALSEDSAESQVLVIHAVRDVAAALSGLIQATKNASGRSPNDPAMSQLKDAAKVMVVNVTELLKTVKSVEDQGQRGNNALDAAMNAIDIAVRQFDNNEAPSRDVIVNPEEVVRVASTINDVTYSAGSAAASLNTEQLIATANHARQAVAELLHVTRNVAHIADDAELKYRTLNAGRDVALQVKHLLATLYSVAQKPTDTQTKNALHLAAQEISKSVSDLISCTDQFKTIEPLDARQQQHATGAGGIHDATNELLGAASSIEAASVKLAALKPRDVPAVGPVRDDLSFDGQILSAAKSIASAVQLLVKSATDAQRELVAQGRSEARPVHLVTNEYQWSEGLISAARTVAASVNQLCEAANGLVQGHGTEEKLISAAKHVASSTAQLLIACQVKSGSNTTAVQRLKSAGNAVKVATEHLVNAARQSVPQDDRTLVISQRMVSSIAQAMEAQEAVLRKERELCEARNRLATINKSRYERGQSPEEL</sequence>
<dbReference type="SUPFAM" id="SSF47031">
    <property type="entry name" value="Second domain of FERM"/>
    <property type="match status" value="1"/>
</dbReference>
<dbReference type="GO" id="GO:0098609">
    <property type="term" value="P:cell-cell adhesion"/>
    <property type="evidence" value="ECO:0007669"/>
    <property type="project" value="TreeGrafter"/>
</dbReference>
<keyword evidence="3" id="KW-0206">Cytoskeleton</keyword>
<dbReference type="SMART" id="SM01244">
    <property type="entry name" value="IRS"/>
    <property type="match status" value="1"/>
</dbReference>
<dbReference type="Gene3D" id="1.20.1420.10">
    <property type="entry name" value="Talin, central domain"/>
    <property type="match status" value="7"/>
</dbReference>
<dbReference type="Gene3D" id="2.30.29.30">
    <property type="entry name" value="Pleckstrin-homology domain (PH domain)/Phosphotyrosine-binding domain (PTB)"/>
    <property type="match status" value="1"/>
</dbReference>
<dbReference type="CDD" id="cd14473">
    <property type="entry name" value="FERM_B-lobe"/>
    <property type="match status" value="1"/>
</dbReference>
<dbReference type="FunFam" id="1.20.1410.10:FF:000001">
    <property type="entry name" value="Talin 2"/>
    <property type="match status" value="1"/>
</dbReference>
<dbReference type="InterPro" id="IPR019749">
    <property type="entry name" value="Band_41_domain"/>
</dbReference>
<dbReference type="SUPFAM" id="SSF47220">
    <property type="entry name" value="alpha-catenin/vinculin-like"/>
    <property type="match status" value="3"/>
</dbReference>
<evidence type="ECO:0000313" key="8">
    <source>
        <dbReference type="WBParaSite" id="Pan_g11041.t1"/>
    </source>
</evidence>
<dbReference type="SMART" id="SM00307">
    <property type="entry name" value="ILWEQ"/>
    <property type="match status" value="1"/>
</dbReference>
<organism evidence="7 8">
    <name type="scientific">Panagrellus redivivus</name>
    <name type="common">Microworm</name>
    <dbReference type="NCBI Taxonomy" id="6233"/>
    <lineage>
        <taxon>Eukaryota</taxon>
        <taxon>Metazoa</taxon>
        <taxon>Ecdysozoa</taxon>
        <taxon>Nematoda</taxon>
        <taxon>Chromadorea</taxon>
        <taxon>Rhabditida</taxon>
        <taxon>Tylenchina</taxon>
        <taxon>Panagrolaimomorpha</taxon>
        <taxon>Panagrolaimoidea</taxon>
        <taxon>Panagrolaimidae</taxon>
        <taxon>Panagrellus</taxon>
    </lineage>
</organism>
<reference evidence="8" key="2">
    <citation type="submission" date="2020-10" db="UniProtKB">
        <authorList>
            <consortium name="WormBaseParasite"/>
        </authorList>
    </citation>
    <scope>IDENTIFICATION</scope>
</reference>
<evidence type="ECO:0000256" key="2">
    <source>
        <dbReference type="ARBA" id="ARBA00022490"/>
    </source>
</evidence>
<dbReference type="FunFam" id="2.30.29.30:FF:000028">
    <property type="entry name" value="Talin 2"/>
    <property type="match status" value="1"/>
</dbReference>